<reference evidence="1 2" key="1">
    <citation type="submission" date="2024-01" db="EMBL/GenBank/DDBJ databases">
        <title>The genomes of 5 underutilized Papilionoideae crops provide insights into root nodulation and disease resistanc.</title>
        <authorList>
            <person name="Yuan L."/>
        </authorList>
    </citation>
    <scope>NUCLEOTIDE SEQUENCE [LARGE SCALE GENOMIC DNA]</scope>
    <source>
        <strain evidence="1">ZHUSHIDOU_FW_LH</strain>
        <tissue evidence="1">Leaf</tissue>
    </source>
</reference>
<dbReference type="EMBL" id="JAYWIO010000008">
    <property type="protein sequence ID" value="KAK7246868.1"/>
    <property type="molecule type" value="Genomic_DNA"/>
</dbReference>
<name>A0AAN9E5P0_CROPI</name>
<protein>
    <submittedName>
        <fullName evidence="1">Uncharacterized protein</fullName>
    </submittedName>
</protein>
<proteinExistence type="predicted"/>
<organism evidence="1 2">
    <name type="scientific">Crotalaria pallida</name>
    <name type="common">Smooth rattlebox</name>
    <name type="synonym">Crotalaria striata</name>
    <dbReference type="NCBI Taxonomy" id="3830"/>
    <lineage>
        <taxon>Eukaryota</taxon>
        <taxon>Viridiplantae</taxon>
        <taxon>Streptophyta</taxon>
        <taxon>Embryophyta</taxon>
        <taxon>Tracheophyta</taxon>
        <taxon>Spermatophyta</taxon>
        <taxon>Magnoliopsida</taxon>
        <taxon>eudicotyledons</taxon>
        <taxon>Gunneridae</taxon>
        <taxon>Pentapetalae</taxon>
        <taxon>rosids</taxon>
        <taxon>fabids</taxon>
        <taxon>Fabales</taxon>
        <taxon>Fabaceae</taxon>
        <taxon>Papilionoideae</taxon>
        <taxon>50 kb inversion clade</taxon>
        <taxon>genistoids sensu lato</taxon>
        <taxon>core genistoids</taxon>
        <taxon>Crotalarieae</taxon>
        <taxon>Crotalaria</taxon>
    </lineage>
</organism>
<keyword evidence="2" id="KW-1185">Reference proteome</keyword>
<evidence type="ECO:0000313" key="2">
    <source>
        <dbReference type="Proteomes" id="UP001372338"/>
    </source>
</evidence>
<sequence>MPFSRLCSLNVSLLFGFGVDEVASRLEVVEGDSTKNVYLRDRTAPPVTNSVFFFVVGLLHSSLPLNPITNIN</sequence>
<dbReference type="Proteomes" id="UP001372338">
    <property type="component" value="Unassembled WGS sequence"/>
</dbReference>
<evidence type="ECO:0000313" key="1">
    <source>
        <dbReference type="EMBL" id="KAK7246868.1"/>
    </source>
</evidence>
<accession>A0AAN9E5P0</accession>
<comment type="caution">
    <text evidence="1">The sequence shown here is derived from an EMBL/GenBank/DDBJ whole genome shotgun (WGS) entry which is preliminary data.</text>
</comment>
<gene>
    <name evidence="1" type="ORF">RIF29_41738</name>
</gene>
<dbReference type="AlphaFoldDB" id="A0AAN9E5P0"/>